<organism evidence="2 3">
    <name type="scientific">Aspergillus arachidicola</name>
    <dbReference type="NCBI Taxonomy" id="656916"/>
    <lineage>
        <taxon>Eukaryota</taxon>
        <taxon>Fungi</taxon>
        <taxon>Dikarya</taxon>
        <taxon>Ascomycota</taxon>
        <taxon>Pezizomycotina</taxon>
        <taxon>Eurotiomycetes</taxon>
        <taxon>Eurotiomycetidae</taxon>
        <taxon>Eurotiales</taxon>
        <taxon>Aspergillaceae</taxon>
        <taxon>Aspergillus</taxon>
        <taxon>Aspergillus subgen. Circumdati</taxon>
    </lineage>
</organism>
<dbReference type="AlphaFoldDB" id="A0A2G7FLL4"/>
<keyword evidence="3" id="KW-1185">Reference proteome</keyword>
<evidence type="ECO:0000313" key="3">
    <source>
        <dbReference type="Proteomes" id="UP000231358"/>
    </source>
</evidence>
<proteinExistence type="predicted"/>
<comment type="caution">
    <text evidence="2">The sequence shown here is derived from an EMBL/GenBank/DDBJ whole genome shotgun (WGS) entry which is preliminary data.</text>
</comment>
<dbReference type="SUPFAM" id="SSF54403">
    <property type="entry name" value="Cystatin/monellin"/>
    <property type="match status" value="1"/>
</dbReference>
<dbReference type="InterPro" id="IPR046350">
    <property type="entry name" value="Cystatin_sf"/>
</dbReference>
<accession>A0A2G7FLL4</accession>
<evidence type="ECO:0000256" key="1">
    <source>
        <dbReference type="SAM" id="SignalP"/>
    </source>
</evidence>
<protein>
    <submittedName>
        <fullName evidence="2">Uncharacterized protein</fullName>
    </submittedName>
</protein>
<dbReference type="EMBL" id="NEXV01000602">
    <property type="protein sequence ID" value="PIG80671.1"/>
    <property type="molecule type" value="Genomic_DNA"/>
</dbReference>
<feature type="chain" id="PRO_5013553137" evidence="1">
    <location>
        <begin position="21"/>
        <end position="164"/>
    </location>
</feature>
<gene>
    <name evidence="2" type="ORF">AARAC_007800</name>
</gene>
<feature type="signal peptide" evidence="1">
    <location>
        <begin position="1"/>
        <end position="20"/>
    </location>
</feature>
<name>A0A2G7FLL4_9EURO</name>
<evidence type="ECO:0000313" key="2">
    <source>
        <dbReference type="EMBL" id="PIG80671.1"/>
    </source>
</evidence>
<dbReference type="Proteomes" id="UP000231358">
    <property type="component" value="Unassembled WGS sequence"/>
</dbReference>
<sequence>MRVSLTTIVSSLLCTVLVSSQNLDTFDKKCVEDYGIPPAQPVPGSFSNDDCTDEGALGAIRAAEAKLGNMNIYTVTKQVVNGFNYVIFVTRDERTYRVPVYQDLTGNYSLEEEEICYDGPPPAEIKAWSSELSTMAAADVLYEVLTMMVKKGPLTVDSEGSVEL</sequence>
<reference evidence="2 3" key="1">
    <citation type="submission" date="2017-05" db="EMBL/GenBank/DDBJ databases">
        <title>Genome sequence for an aflatoxigenic pathogen of Argentinian peanut, Aspergillus arachidicola.</title>
        <authorList>
            <person name="Moore G."/>
            <person name="Beltz S.B."/>
            <person name="Mack B.M."/>
        </authorList>
    </citation>
    <scope>NUCLEOTIDE SEQUENCE [LARGE SCALE GENOMIC DNA]</scope>
    <source>
        <strain evidence="2 3">CBS 117610</strain>
    </source>
</reference>
<keyword evidence="1" id="KW-0732">Signal</keyword>